<dbReference type="InterPro" id="IPR019821">
    <property type="entry name" value="Kinesin_motor_CS"/>
</dbReference>
<keyword evidence="3 7" id="KW-0175">Coiled coil</keyword>
<keyword evidence="4 5" id="KW-0505">Motor protein</keyword>
<dbReference type="OMA" id="YQRINDE"/>
<dbReference type="InterPro" id="IPR027417">
    <property type="entry name" value="P-loop_NTPase"/>
</dbReference>
<keyword evidence="1 5" id="KW-0547">Nucleotide-binding</keyword>
<evidence type="ECO:0000313" key="10">
    <source>
        <dbReference type="EMBL" id="SAM02070.1"/>
    </source>
</evidence>
<accession>A0A168PB40</accession>
<dbReference type="AlphaFoldDB" id="A0A168PB40"/>
<evidence type="ECO:0000256" key="8">
    <source>
        <dbReference type="SAM" id="MobiDB-lite"/>
    </source>
</evidence>
<dbReference type="SUPFAM" id="SSF52540">
    <property type="entry name" value="P-loop containing nucleoside triphosphate hydrolases"/>
    <property type="match status" value="1"/>
</dbReference>
<proteinExistence type="inferred from homology"/>
<protein>
    <recommendedName>
        <fullName evidence="6">Kinesin-like protein</fullName>
    </recommendedName>
</protein>
<dbReference type="SMART" id="SM00129">
    <property type="entry name" value="KISc"/>
    <property type="match status" value="1"/>
</dbReference>
<dbReference type="PANTHER" id="PTHR47968:SF75">
    <property type="entry name" value="CENTROMERE-ASSOCIATED PROTEIN E"/>
    <property type="match status" value="1"/>
</dbReference>
<dbReference type="EMBL" id="LT553674">
    <property type="protein sequence ID" value="SAM02070.1"/>
    <property type="molecule type" value="Genomic_DNA"/>
</dbReference>
<dbReference type="GO" id="GO:0005524">
    <property type="term" value="F:ATP binding"/>
    <property type="evidence" value="ECO:0007669"/>
    <property type="project" value="UniProtKB-UniRule"/>
</dbReference>
<dbReference type="OrthoDB" id="3176171at2759"/>
<gene>
    <name evidence="10" type="primary">ABSGL_07833.1 scaffold 9181</name>
</gene>
<feature type="compositionally biased region" description="Low complexity" evidence="8">
    <location>
        <begin position="679"/>
        <end position="696"/>
    </location>
</feature>
<dbReference type="GO" id="GO:0008017">
    <property type="term" value="F:microtubule binding"/>
    <property type="evidence" value="ECO:0007669"/>
    <property type="project" value="InterPro"/>
</dbReference>
<evidence type="ECO:0000256" key="5">
    <source>
        <dbReference type="PROSITE-ProRule" id="PRU00283"/>
    </source>
</evidence>
<feature type="region of interest" description="Disordered" evidence="8">
    <location>
        <begin position="26"/>
        <end position="55"/>
    </location>
</feature>
<feature type="region of interest" description="Disordered" evidence="8">
    <location>
        <begin position="554"/>
        <end position="579"/>
    </location>
</feature>
<dbReference type="SUPFAM" id="SSF90257">
    <property type="entry name" value="Myosin rod fragments"/>
    <property type="match status" value="1"/>
</dbReference>
<dbReference type="InParanoid" id="A0A168PB40"/>
<feature type="compositionally biased region" description="Basic and acidic residues" evidence="8">
    <location>
        <begin position="564"/>
        <end position="579"/>
    </location>
</feature>
<feature type="compositionally biased region" description="Low complexity" evidence="8">
    <location>
        <begin position="26"/>
        <end position="39"/>
    </location>
</feature>
<evidence type="ECO:0000256" key="3">
    <source>
        <dbReference type="ARBA" id="ARBA00023054"/>
    </source>
</evidence>
<dbReference type="InterPro" id="IPR036961">
    <property type="entry name" value="Kinesin_motor_dom_sf"/>
</dbReference>
<evidence type="ECO:0000313" key="11">
    <source>
        <dbReference type="Proteomes" id="UP000078561"/>
    </source>
</evidence>
<name>A0A168PB40_ABSGL</name>
<dbReference type="Proteomes" id="UP000078561">
    <property type="component" value="Unassembled WGS sequence"/>
</dbReference>
<feature type="domain" description="Kinesin motor" evidence="9">
    <location>
        <begin position="56"/>
        <end position="354"/>
    </location>
</feature>
<organism evidence="10">
    <name type="scientific">Absidia glauca</name>
    <name type="common">Pin mould</name>
    <dbReference type="NCBI Taxonomy" id="4829"/>
    <lineage>
        <taxon>Eukaryota</taxon>
        <taxon>Fungi</taxon>
        <taxon>Fungi incertae sedis</taxon>
        <taxon>Mucoromycota</taxon>
        <taxon>Mucoromycotina</taxon>
        <taxon>Mucoromycetes</taxon>
        <taxon>Mucorales</taxon>
        <taxon>Cunninghamellaceae</taxon>
        <taxon>Absidia</taxon>
    </lineage>
</organism>
<evidence type="ECO:0000256" key="4">
    <source>
        <dbReference type="ARBA" id="ARBA00023175"/>
    </source>
</evidence>
<keyword evidence="11" id="KW-1185">Reference proteome</keyword>
<dbReference type="InterPro" id="IPR001752">
    <property type="entry name" value="Kinesin_motor_dom"/>
</dbReference>
<dbReference type="InterPro" id="IPR027640">
    <property type="entry name" value="Kinesin-like_fam"/>
</dbReference>
<dbReference type="Pfam" id="PF00225">
    <property type="entry name" value="Kinesin"/>
    <property type="match status" value="2"/>
</dbReference>
<evidence type="ECO:0000259" key="9">
    <source>
        <dbReference type="PROSITE" id="PS50067"/>
    </source>
</evidence>
<dbReference type="GO" id="GO:0007018">
    <property type="term" value="P:microtubule-based movement"/>
    <property type="evidence" value="ECO:0007669"/>
    <property type="project" value="InterPro"/>
</dbReference>
<dbReference type="GO" id="GO:0003777">
    <property type="term" value="F:microtubule motor activity"/>
    <property type="evidence" value="ECO:0007669"/>
    <property type="project" value="InterPro"/>
</dbReference>
<dbReference type="PROSITE" id="PS00411">
    <property type="entry name" value="KINESIN_MOTOR_1"/>
    <property type="match status" value="1"/>
</dbReference>
<dbReference type="GO" id="GO:0000278">
    <property type="term" value="P:mitotic cell cycle"/>
    <property type="evidence" value="ECO:0007669"/>
    <property type="project" value="TreeGrafter"/>
</dbReference>
<evidence type="ECO:0000256" key="1">
    <source>
        <dbReference type="ARBA" id="ARBA00022741"/>
    </source>
</evidence>
<dbReference type="Gene3D" id="3.40.850.10">
    <property type="entry name" value="Kinesin motor domain"/>
    <property type="match status" value="2"/>
</dbReference>
<evidence type="ECO:0000256" key="2">
    <source>
        <dbReference type="ARBA" id="ARBA00022840"/>
    </source>
</evidence>
<reference evidence="10" key="1">
    <citation type="submission" date="2016-04" db="EMBL/GenBank/DDBJ databases">
        <authorList>
            <person name="Evans L.H."/>
            <person name="Alamgir A."/>
            <person name="Owens N."/>
            <person name="Weber N.D."/>
            <person name="Virtaneva K."/>
            <person name="Barbian K."/>
            <person name="Babar A."/>
            <person name="Rosenke K."/>
        </authorList>
    </citation>
    <scope>NUCLEOTIDE SEQUENCE [LARGE SCALE GENOMIC DNA]</scope>
    <source>
        <strain evidence="10">CBS 101.48</strain>
    </source>
</reference>
<evidence type="ECO:0000256" key="6">
    <source>
        <dbReference type="RuleBase" id="RU000394"/>
    </source>
</evidence>
<feature type="region of interest" description="Disordered" evidence="8">
    <location>
        <begin position="660"/>
        <end position="696"/>
    </location>
</feature>
<dbReference type="PRINTS" id="PR00380">
    <property type="entry name" value="KINESINHEAVY"/>
</dbReference>
<dbReference type="Gene3D" id="1.20.5.340">
    <property type="match status" value="1"/>
</dbReference>
<feature type="coiled-coil region" evidence="7">
    <location>
        <begin position="418"/>
        <end position="487"/>
    </location>
</feature>
<sequence>MANQQIPVSPPSTPLLYSSYSLIPSPSSSYASLTSSVSTKNPRPRQSKSTSNTSENVQVLVRCRPPSDMETKTDESVCWVVSPEDGLIKLDEASGPVFEYGTHNAEIYESGIQKLVRSTMEGYNGTVFAYGQTASGKTYTMVRLEASNLRIAHICPLGPPHSYRLIYNERINDLLNSQRPPVSLKIRTANGQDYVEDLTTVVVATPKQVMDHIKLGDTQRHTSETDYNGKSSRSHTILQLTIESKSKVLPMAPVQVSRLNLIDLAGSEKVATNNERRQESSFINKSLMTLGKVIIQLNDGAKHIPYRDSKLTRILSSSLSGNDRVAVICTINPAWRSKDESTNTLRFAQSVKKVRINPRINLVAPQISKERAMSELEKHMQKKTEENKVDKAAMAAAAADSSIDDMVKECEEQLSITIYKYEDELKKKQADLQQLGDRLAQSQQNLEEKSVVIEELQVAIQDYQRINDELQSQLDKYRNSFAEVNKRWNGLESSINDYKERLIVSEGKVAILEAQRQADDHTKKLLEQQLDDYKTELERKLQEDQLLGMVQSIRDEADDASDTNDDRLEDLDRPIDHETQDKLDQQRLLVVDLEKQLFDIKIESEQQMQNHKNELEKERERSSIYRKKIDQVQDKLYEVEAALKQAKLDEVEHALKQAKLNQADDTGSSSPPPPPPPTLSTTTLPPLTSSAGASSTATPTFSPGHLVVRYLHLGQGAWVLLLAFGIWLFL</sequence>
<keyword evidence="2 5" id="KW-0067">ATP-binding</keyword>
<keyword evidence="6" id="KW-0493">Microtubule</keyword>
<dbReference type="STRING" id="4829.A0A168PB40"/>
<dbReference type="GO" id="GO:0005874">
    <property type="term" value="C:microtubule"/>
    <property type="evidence" value="ECO:0007669"/>
    <property type="project" value="UniProtKB-KW"/>
</dbReference>
<evidence type="ECO:0000256" key="7">
    <source>
        <dbReference type="SAM" id="Coils"/>
    </source>
</evidence>
<dbReference type="PROSITE" id="PS50067">
    <property type="entry name" value="KINESIN_MOTOR_2"/>
    <property type="match status" value="1"/>
</dbReference>
<dbReference type="PANTHER" id="PTHR47968">
    <property type="entry name" value="CENTROMERE PROTEIN E"/>
    <property type="match status" value="1"/>
</dbReference>
<feature type="binding site" evidence="5">
    <location>
        <begin position="131"/>
        <end position="138"/>
    </location>
    <ligand>
        <name>ATP</name>
        <dbReference type="ChEBI" id="CHEBI:30616"/>
    </ligand>
</feature>
<comment type="similarity">
    <text evidence="5 6">Belongs to the TRAFAC class myosin-kinesin ATPase superfamily. Kinesin family.</text>
</comment>